<evidence type="ECO:0000256" key="1">
    <source>
        <dbReference type="SAM" id="MobiDB-lite"/>
    </source>
</evidence>
<feature type="compositionally biased region" description="Basic and acidic residues" evidence="1">
    <location>
        <begin position="61"/>
        <end position="77"/>
    </location>
</feature>
<accession>A0A5E4PTL0</accession>
<evidence type="ECO:0000313" key="3">
    <source>
        <dbReference type="Proteomes" id="UP000324832"/>
    </source>
</evidence>
<sequence>MILPVCEMTLEAAETGDSDGGGDEENDDDDEDGDDGEAEDMEQFQESGLLDEVDPSTALAPRKEVKQKERKQKTDGDEIVRTRTYDLHITYDKTASC</sequence>
<keyword evidence="3" id="KW-1185">Reference proteome</keyword>
<reference evidence="2 3" key="1">
    <citation type="submission" date="2017-07" db="EMBL/GenBank/DDBJ databases">
        <authorList>
            <person name="Talla V."/>
            <person name="Backstrom N."/>
        </authorList>
    </citation>
    <scope>NUCLEOTIDE SEQUENCE [LARGE SCALE GENOMIC DNA]</scope>
</reference>
<protein>
    <submittedName>
        <fullName evidence="2">Uncharacterized protein</fullName>
    </submittedName>
</protein>
<dbReference type="Proteomes" id="UP000324832">
    <property type="component" value="Unassembled WGS sequence"/>
</dbReference>
<gene>
    <name evidence="2" type="ORF">LSINAPIS_LOCUS1791</name>
</gene>
<dbReference type="EMBL" id="FZQP02000315">
    <property type="protein sequence ID" value="VVC88430.1"/>
    <property type="molecule type" value="Genomic_DNA"/>
</dbReference>
<feature type="region of interest" description="Disordered" evidence="1">
    <location>
        <begin position="1"/>
        <end position="77"/>
    </location>
</feature>
<proteinExistence type="predicted"/>
<dbReference type="AlphaFoldDB" id="A0A5E4PTL0"/>
<name>A0A5E4PTL0_9NEOP</name>
<feature type="compositionally biased region" description="Acidic residues" evidence="1">
    <location>
        <begin position="14"/>
        <end position="54"/>
    </location>
</feature>
<evidence type="ECO:0000313" key="2">
    <source>
        <dbReference type="EMBL" id="VVC88430.1"/>
    </source>
</evidence>
<organism evidence="2 3">
    <name type="scientific">Leptidea sinapis</name>
    <dbReference type="NCBI Taxonomy" id="189913"/>
    <lineage>
        <taxon>Eukaryota</taxon>
        <taxon>Metazoa</taxon>
        <taxon>Ecdysozoa</taxon>
        <taxon>Arthropoda</taxon>
        <taxon>Hexapoda</taxon>
        <taxon>Insecta</taxon>
        <taxon>Pterygota</taxon>
        <taxon>Neoptera</taxon>
        <taxon>Endopterygota</taxon>
        <taxon>Lepidoptera</taxon>
        <taxon>Glossata</taxon>
        <taxon>Ditrysia</taxon>
        <taxon>Papilionoidea</taxon>
        <taxon>Pieridae</taxon>
        <taxon>Dismorphiinae</taxon>
        <taxon>Leptidea</taxon>
    </lineage>
</organism>